<reference evidence="1" key="1">
    <citation type="submission" date="2018-05" db="EMBL/GenBank/DDBJ databases">
        <authorList>
            <person name="Lanie J.A."/>
            <person name="Ng W.-L."/>
            <person name="Kazmierczak K.M."/>
            <person name="Andrzejewski T.M."/>
            <person name="Davidsen T.M."/>
            <person name="Wayne K.J."/>
            <person name="Tettelin H."/>
            <person name="Glass J.I."/>
            <person name="Rusch D."/>
            <person name="Podicherti R."/>
            <person name="Tsui H.-C.T."/>
            <person name="Winkler M.E."/>
        </authorList>
    </citation>
    <scope>NUCLEOTIDE SEQUENCE</scope>
</reference>
<evidence type="ECO:0000313" key="1">
    <source>
        <dbReference type="EMBL" id="SVA43444.1"/>
    </source>
</evidence>
<gene>
    <name evidence="1" type="ORF">METZ01_LOCUS96298</name>
</gene>
<sequence>MFEVQWEVKIYQFGLIFVHETTICNINRFVLQECADFTWRVSDCEELVGVTHRG</sequence>
<protein>
    <submittedName>
        <fullName evidence="1">Uncharacterized protein</fullName>
    </submittedName>
</protein>
<proteinExistence type="predicted"/>
<dbReference type="AlphaFoldDB" id="A0A381VT54"/>
<dbReference type="EMBL" id="UINC01009699">
    <property type="protein sequence ID" value="SVA43444.1"/>
    <property type="molecule type" value="Genomic_DNA"/>
</dbReference>
<name>A0A381VT54_9ZZZZ</name>
<organism evidence="1">
    <name type="scientific">marine metagenome</name>
    <dbReference type="NCBI Taxonomy" id="408172"/>
    <lineage>
        <taxon>unclassified sequences</taxon>
        <taxon>metagenomes</taxon>
        <taxon>ecological metagenomes</taxon>
    </lineage>
</organism>
<accession>A0A381VT54</accession>